<organism evidence="1">
    <name type="scientific">Anguilla anguilla</name>
    <name type="common">European freshwater eel</name>
    <name type="synonym">Muraena anguilla</name>
    <dbReference type="NCBI Taxonomy" id="7936"/>
    <lineage>
        <taxon>Eukaryota</taxon>
        <taxon>Metazoa</taxon>
        <taxon>Chordata</taxon>
        <taxon>Craniata</taxon>
        <taxon>Vertebrata</taxon>
        <taxon>Euteleostomi</taxon>
        <taxon>Actinopterygii</taxon>
        <taxon>Neopterygii</taxon>
        <taxon>Teleostei</taxon>
        <taxon>Anguilliformes</taxon>
        <taxon>Anguillidae</taxon>
        <taxon>Anguilla</taxon>
    </lineage>
</organism>
<name>A0A0E9TMU7_ANGAN</name>
<reference evidence="1" key="1">
    <citation type="submission" date="2014-11" db="EMBL/GenBank/DDBJ databases">
        <authorList>
            <person name="Amaro Gonzalez C."/>
        </authorList>
    </citation>
    <scope>NUCLEOTIDE SEQUENCE</scope>
</reference>
<evidence type="ECO:0000313" key="1">
    <source>
        <dbReference type="EMBL" id="JAH54757.1"/>
    </source>
</evidence>
<protein>
    <submittedName>
        <fullName evidence="1">Uncharacterized protein</fullName>
    </submittedName>
</protein>
<reference evidence="1" key="2">
    <citation type="journal article" date="2015" name="Fish Shellfish Immunol.">
        <title>Early steps in the European eel (Anguilla anguilla)-Vibrio vulnificus interaction in the gills: Role of the RtxA13 toxin.</title>
        <authorList>
            <person name="Callol A."/>
            <person name="Pajuelo D."/>
            <person name="Ebbesson L."/>
            <person name="Teles M."/>
            <person name="MacKenzie S."/>
            <person name="Amaro C."/>
        </authorList>
    </citation>
    <scope>NUCLEOTIDE SEQUENCE</scope>
</reference>
<accession>A0A0E9TMU7</accession>
<dbReference type="EMBL" id="GBXM01053820">
    <property type="protein sequence ID" value="JAH54757.1"/>
    <property type="molecule type" value="Transcribed_RNA"/>
</dbReference>
<proteinExistence type="predicted"/>
<dbReference type="AlphaFoldDB" id="A0A0E9TMU7"/>
<sequence length="16" mass="1941">MMFGMQTTASRVRRRL</sequence>